<keyword evidence="2" id="KW-1185">Reference proteome</keyword>
<gene>
    <name evidence="1" type="ORF">KDM92_04095</name>
</gene>
<comment type="caution">
    <text evidence="1">The sequence shown here is derived from an EMBL/GenBank/DDBJ whole genome shotgun (WGS) entry which is preliminary data.</text>
</comment>
<protein>
    <submittedName>
        <fullName evidence="1">Uncharacterized protein</fullName>
    </submittedName>
</protein>
<organism evidence="1 2">
    <name type="scientific">Undibacterium baiyunense</name>
    <dbReference type="NCBI Taxonomy" id="2828731"/>
    <lineage>
        <taxon>Bacteria</taxon>
        <taxon>Pseudomonadati</taxon>
        <taxon>Pseudomonadota</taxon>
        <taxon>Betaproteobacteria</taxon>
        <taxon>Burkholderiales</taxon>
        <taxon>Oxalobacteraceae</taxon>
        <taxon>Undibacterium</taxon>
    </lineage>
</organism>
<reference evidence="1 2" key="1">
    <citation type="submission" date="2021-04" db="EMBL/GenBank/DDBJ databases">
        <title>novel species isolated from subtropical streams in China.</title>
        <authorList>
            <person name="Lu H."/>
        </authorList>
    </citation>
    <scope>NUCLEOTIDE SEQUENCE [LARGE SCALE GENOMIC DNA]</scope>
    <source>
        <strain evidence="1 2">BYS107W</strain>
    </source>
</reference>
<dbReference type="EMBL" id="JAGSPM010000002">
    <property type="protein sequence ID" value="MBR7745749.1"/>
    <property type="molecule type" value="Genomic_DNA"/>
</dbReference>
<dbReference type="RefSeq" id="WP_212683126.1">
    <property type="nucleotide sequence ID" value="NZ_JAGSPM010000002.1"/>
</dbReference>
<dbReference type="AlphaFoldDB" id="A0A941DBQ4"/>
<sequence length="163" mass="18522">MSDIYDEFIGKKPRCFGTFTLIDATNAQSDWAVSKEFLSKQILCSCGNPMLHVFASHNGKMHLAPITLACPVCKKREEIFSPDKHGWDGMNGDNCTKIGTLEPQLINNIASRIVVEYSYQGIENYEDLIEDEIENPEDYFDVFNLFKMDETGNLEEIVCYECA</sequence>
<proteinExistence type="predicted"/>
<evidence type="ECO:0000313" key="2">
    <source>
        <dbReference type="Proteomes" id="UP000680158"/>
    </source>
</evidence>
<evidence type="ECO:0000313" key="1">
    <source>
        <dbReference type="EMBL" id="MBR7745749.1"/>
    </source>
</evidence>
<name>A0A941DBQ4_9BURK</name>
<dbReference type="Proteomes" id="UP000680158">
    <property type="component" value="Unassembled WGS sequence"/>
</dbReference>
<accession>A0A941DBQ4</accession>